<dbReference type="OrthoDB" id="26679at2759"/>
<evidence type="ECO:0000256" key="1">
    <source>
        <dbReference type="ARBA" id="ARBA00004173"/>
    </source>
</evidence>
<dbReference type="PROSITE" id="PS51886">
    <property type="entry name" value="TLDC"/>
    <property type="match status" value="1"/>
</dbReference>
<keyword evidence="3" id="KW-0496">Mitochondrion</keyword>
<sequence length="239" mass="26594">MGEPRNFGFMRGAIQTLRRVSSFGDPAPVRPGPAEDGAVSFTPPPLAPVELHGFSDNTKTRLMSPAICEEVRNLLPSRLQLYDTWTLCYSLEQHGASLHTLYDNNTPADLRNRRAGYVLVLKDAEGNVFGAYANEHFHPTDNKRFYGNGESFLWKVKKLDDGEIRFQAFPYTGLNDFVIFCTHSFLSMGGGDGHYGLWLDDDLNKGVSSRSLTFGNEPLSDAGDKFNILALEVWRVGAI</sequence>
<dbReference type="GO" id="GO:0006979">
    <property type="term" value="P:response to oxidative stress"/>
    <property type="evidence" value="ECO:0007669"/>
    <property type="project" value="TreeGrafter"/>
</dbReference>
<evidence type="ECO:0000313" key="6">
    <source>
        <dbReference type="EMBL" id="KAA8916413.1"/>
    </source>
</evidence>
<dbReference type="PANTHER" id="PTHR23354">
    <property type="entry name" value="NUCLEOLAR PROTEIN 7/ESTROGEN RECEPTOR COACTIVATOR-RELATED"/>
    <property type="match status" value="1"/>
</dbReference>
<evidence type="ECO:0000259" key="5">
    <source>
        <dbReference type="PROSITE" id="PS51886"/>
    </source>
</evidence>
<dbReference type="InterPro" id="IPR006571">
    <property type="entry name" value="TLDc_dom"/>
</dbReference>
<dbReference type="Proteomes" id="UP000761534">
    <property type="component" value="Unassembled WGS sequence"/>
</dbReference>
<dbReference type="Pfam" id="PF07534">
    <property type="entry name" value="TLD"/>
    <property type="match status" value="1"/>
</dbReference>
<feature type="domain" description="TLDc" evidence="5">
    <location>
        <begin position="61"/>
        <end position="237"/>
    </location>
</feature>
<evidence type="ECO:0000256" key="3">
    <source>
        <dbReference type="ARBA" id="ARBA00023128"/>
    </source>
</evidence>
<dbReference type="EMBL" id="SWFS01000099">
    <property type="protein sequence ID" value="KAA8916413.1"/>
    <property type="molecule type" value="Genomic_DNA"/>
</dbReference>
<keyword evidence="7" id="KW-1185">Reference proteome</keyword>
<protein>
    <recommendedName>
        <fullName evidence="4">Oxidation resistance protein 1</fullName>
    </recommendedName>
</protein>
<dbReference type="PANTHER" id="PTHR23354:SF62">
    <property type="entry name" value="MUSTARD, ISOFORM V"/>
    <property type="match status" value="1"/>
</dbReference>
<dbReference type="VEuPathDB" id="FungiDB:TRICI_001408"/>
<name>A0A642V9G4_9ASCO</name>
<gene>
    <name evidence="6" type="ORF">TRICI_001408</name>
</gene>
<comment type="caution">
    <text evidence="6">The sequence shown here is derived from an EMBL/GenBank/DDBJ whole genome shotgun (WGS) entry which is preliminary data.</text>
</comment>
<dbReference type="GO" id="GO:0005739">
    <property type="term" value="C:mitochondrion"/>
    <property type="evidence" value="ECO:0007669"/>
    <property type="project" value="UniProtKB-SubCell"/>
</dbReference>
<comment type="similarity">
    <text evidence="2">Belongs to the OXR1 family.</text>
</comment>
<comment type="subcellular location">
    <subcellularLocation>
        <location evidence="1">Mitochondrion</location>
    </subcellularLocation>
</comment>
<dbReference type="SMART" id="SM00584">
    <property type="entry name" value="TLDc"/>
    <property type="match status" value="1"/>
</dbReference>
<reference evidence="6" key="1">
    <citation type="journal article" date="2019" name="G3 (Bethesda)">
        <title>Genome Assemblies of Two Rare Opportunistic Yeast Pathogens: Diutina rugosa (syn. Candida rugosa) and Trichomonascus ciferrii (syn. Candida ciferrii).</title>
        <authorList>
            <person name="Mixao V."/>
            <person name="Saus E."/>
            <person name="Hansen A.P."/>
            <person name="Lass-Florl C."/>
            <person name="Gabaldon T."/>
        </authorList>
    </citation>
    <scope>NUCLEOTIDE SEQUENCE</scope>
    <source>
        <strain evidence="6">CBS 4856</strain>
    </source>
</reference>
<dbReference type="AlphaFoldDB" id="A0A642V9G4"/>
<evidence type="ECO:0000256" key="4">
    <source>
        <dbReference type="ARBA" id="ARBA00040604"/>
    </source>
</evidence>
<organism evidence="6 7">
    <name type="scientific">Trichomonascus ciferrii</name>
    <dbReference type="NCBI Taxonomy" id="44093"/>
    <lineage>
        <taxon>Eukaryota</taxon>
        <taxon>Fungi</taxon>
        <taxon>Dikarya</taxon>
        <taxon>Ascomycota</taxon>
        <taxon>Saccharomycotina</taxon>
        <taxon>Dipodascomycetes</taxon>
        <taxon>Dipodascales</taxon>
        <taxon>Trichomonascaceae</taxon>
        <taxon>Trichomonascus</taxon>
        <taxon>Trichomonascus ciferrii complex</taxon>
    </lineage>
</organism>
<evidence type="ECO:0000256" key="2">
    <source>
        <dbReference type="ARBA" id="ARBA00009540"/>
    </source>
</evidence>
<dbReference type="GO" id="GO:0005634">
    <property type="term" value="C:nucleus"/>
    <property type="evidence" value="ECO:0007669"/>
    <property type="project" value="TreeGrafter"/>
</dbReference>
<evidence type="ECO:0000313" key="7">
    <source>
        <dbReference type="Proteomes" id="UP000761534"/>
    </source>
</evidence>
<proteinExistence type="inferred from homology"/>
<accession>A0A642V9G4</accession>